<evidence type="ECO:0000256" key="2">
    <source>
        <dbReference type="SAM" id="Phobius"/>
    </source>
</evidence>
<evidence type="ECO:0000313" key="4">
    <source>
        <dbReference type="Proteomes" id="UP000235672"/>
    </source>
</evidence>
<dbReference type="EMBL" id="KZ613500">
    <property type="protein sequence ID" value="PMD17356.1"/>
    <property type="molecule type" value="Genomic_DNA"/>
</dbReference>
<keyword evidence="4" id="KW-1185">Reference proteome</keyword>
<organism evidence="3 4">
    <name type="scientific">Hyaloscypha hepaticicola</name>
    <dbReference type="NCBI Taxonomy" id="2082293"/>
    <lineage>
        <taxon>Eukaryota</taxon>
        <taxon>Fungi</taxon>
        <taxon>Dikarya</taxon>
        <taxon>Ascomycota</taxon>
        <taxon>Pezizomycotina</taxon>
        <taxon>Leotiomycetes</taxon>
        <taxon>Helotiales</taxon>
        <taxon>Hyaloscyphaceae</taxon>
        <taxon>Hyaloscypha</taxon>
    </lineage>
</organism>
<accession>A0A2J6PTV4</accession>
<evidence type="ECO:0000256" key="1">
    <source>
        <dbReference type="SAM" id="MobiDB-lite"/>
    </source>
</evidence>
<name>A0A2J6PTV4_9HELO</name>
<keyword evidence="2" id="KW-0812">Transmembrane</keyword>
<gene>
    <name evidence="3" type="ORF">NA56DRAFT_707875</name>
</gene>
<protein>
    <submittedName>
        <fullName evidence="3">Uncharacterized protein</fullName>
    </submittedName>
</protein>
<sequence length="165" mass="18676">MGYSFAINISGGSLAVAAIFIPVLWHRFFRPSLRRLILELKADSYNLGLRDGEEHARSMKIDVLCGNITEFVEGTRTLLECIKEEEDEEEGHDDTHIHRSVYSGGLDRRVFFSEDIAVNGDLERYGFTTQLMRRQRDDELGVGGQRRGGAPFPETGVRPFLETPD</sequence>
<evidence type="ECO:0000313" key="3">
    <source>
        <dbReference type="EMBL" id="PMD17356.1"/>
    </source>
</evidence>
<keyword evidence="2" id="KW-0472">Membrane</keyword>
<dbReference type="AlphaFoldDB" id="A0A2J6PTV4"/>
<keyword evidence="2" id="KW-1133">Transmembrane helix</keyword>
<feature type="region of interest" description="Disordered" evidence="1">
    <location>
        <begin position="136"/>
        <end position="165"/>
    </location>
</feature>
<dbReference type="Proteomes" id="UP000235672">
    <property type="component" value="Unassembled WGS sequence"/>
</dbReference>
<proteinExistence type="predicted"/>
<reference evidence="3 4" key="1">
    <citation type="submission" date="2016-05" db="EMBL/GenBank/DDBJ databases">
        <title>A degradative enzymes factory behind the ericoid mycorrhizal symbiosis.</title>
        <authorList>
            <consortium name="DOE Joint Genome Institute"/>
            <person name="Martino E."/>
            <person name="Morin E."/>
            <person name="Grelet G."/>
            <person name="Kuo A."/>
            <person name="Kohler A."/>
            <person name="Daghino S."/>
            <person name="Barry K."/>
            <person name="Choi C."/>
            <person name="Cichocki N."/>
            <person name="Clum A."/>
            <person name="Copeland A."/>
            <person name="Hainaut M."/>
            <person name="Haridas S."/>
            <person name="Labutti K."/>
            <person name="Lindquist E."/>
            <person name="Lipzen A."/>
            <person name="Khouja H.-R."/>
            <person name="Murat C."/>
            <person name="Ohm R."/>
            <person name="Olson A."/>
            <person name="Spatafora J."/>
            <person name="Veneault-Fourrey C."/>
            <person name="Henrissat B."/>
            <person name="Grigoriev I."/>
            <person name="Martin F."/>
            <person name="Perotto S."/>
        </authorList>
    </citation>
    <scope>NUCLEOTIDE SEQUENCE [LARGE SCALE GENOMIC DNA]</scope>
    <source>
        <strain evidence="3 4">UAMH 7357</strain>
    </source>
</reference>
<feature type="transmembrane region" description="Helical" evidence="2">
    <location>
        <begin position="6"/>
        <end position="25"/>
    </location>
</feature>